<dbReference type="EMBL" id="CP140255">
    <property type="protein sequence ID" value="WQH12873.1"/>
    <property type="molecule type" value="Genomic_DNA"/>
</dbReference>
<gene>
    <name evidence="3" type="ORF">SR894_22470</name>
</gene>
<feature type="signal peptide" evidence="2">
    <location>
        <begin position="1"/>
        <end position="24"/>
    </location>
</feature>
<evidence type="ECO:0000256" key="1">
    <source>
        <dbReference type="SAM" id="MobiDB-lite"/>
    </source>
</evidence>
<dbReference type="Proteomes" id="UP001324794">
    <property type="component" value="Chromosome"/>
</dbReference>
<protein>
    <submittedName>
        <fullName evidence="3">Uncharacterized protein</fullName>
    </submittedName>
</protein>
<feature type="chain" id="PRO_5046095377" evidence="2">
    <location>
        <begin position="25"/>
        <end position="120"/>
    </location>
</feature>
<dbReference type="RefSeq" id="WP_227404035.1">
    <property type="nucleotide sequence ID" value="NZ_CP140255.1"/>
</dbReference>
<dbReference type="PROSITE" id="PS51257">
    <property type="entry name" value="PROKAR_LIPOPROTEIN"/>
    <property type="match status" value="1"/>
</dbReference>
<evidence type="ECO:0000256" key="2">
    <source>
        <dbReference type="SAM" id="SignalP"/>
    </source>
</evidence>
<keyword evidence="2" id="KW-0732">Signal</keyword>
<keyword evidence="4" id="KW-1185">Reference proteome</keyword>
<accession>A0ABZ0YM92</accession>
<name>A0ABZ0YM92_9GAMM</name>
<evidence type="ECO:0000313" key="3">
    <source>
        <dbReference type="EMBL" id="WQH12873.1"/>
    </source>
</evidence>
<reference evidence="3 4" key="1">
    <citation type="submission" date="2023-11" db="EMBL/GenBank/DDBJ databases">
        <title>MicrobeMod: A computational toolkit for identifying prokaryotic methylation and restriction-modification with nanopore sequencing.</title>
        <authorList>
            <person name="Crits-Christoph A."/>
            <person name="Kang S.C."/>
            <person name="Lee H."/>
            <person name="Ostrov N."/>
        </authorList>
    </citation>
    <scope>NUCLEOTIDE SEQUENCE [LARGE SCALE GENOMIC DNA]</scope>
    <source>
        <strain evidence="3 4">ATCC BAA-805</strain>
    </source>
</reference>
<proteinExistence type="predicted"/>
<organism evidence="3 4">
    <name type="scientific">Vreelandella neptunia</name>
    <dbReference type="NCBI Taxonomy" id="115551"/>
    <lineage>
        <taxon>Bacteria</taxon>
        <taxon>Pseudomonadati</taxon>
        <taxon>Pseudomonadota</taxon>
        <taxon>Gammaproteobacteria</taxon>
        <taxon>Oceanospirillales</taxon>
        <taxon>Halomonadaceae</taxon>
        <taxon>Vreelandella</taxon>
    </lineage>
</organism>
<feature type="compositionally biased region" description="Polar residues" evidence="1">
    <location>
        <begin position="99"/>
        <end position="120"/>
    </location>
</feature>
<evidence type="ECO:0000313" key="4">
    <source>
        <dbReference type="Proteomes" id="UP001324794"/>
    </source>
</evidence>
<sequence>MTRSTDWRYVICAAGLLACLPLAAQSPQEQDMTQIHITMSGSPGAEFSAHWRITHEGETTEHVEESGTVPAEYTFTGTELEGTVKLLSDDERLEVDIQKGSNRSSSSTQGAGGTLTVSIR</sequence>
<feature type="region of interest" description="Disordered" evidence="1">
    <location>
        <begin position="97"/>
        <end position="120"/>
    </location>
</feature>